<dbReference type="AlphaFoldDB" id="A0A6A6GCZ7"/>
<dbReference type="EMBL" id="ML992506">
    <property type="protein sequence ID" value="KAF2223557.1"/>
    <property type="molecule type" value="Genomic_DNA"/>
</dbReference>
<evidence type="ECO:0000313" key="1">
    <source>
        <dbReference type="EMBL" id="KAF2223557.1"/>
    </source>
</evidence>
<gene>
    <name evidence="1" type="ORF">BDZ85DRAFT_111174</name>
</gene>
<dbReference type="OrthoDB" id="10451222at2759"/>
<accession>A0A6A6GCZ7</accession>
<organism evidence="1 2">
    <name type="scientific">Elsinoe ampelina</name>
    <dbReference type="NCBI Taxonomy" id="302913"/>
    <lineage>
        <taxon>Eukaryota</taxon>
        <taxon>Fungi</taxon>
        <taxon>Dikarya</taxon>
        <taxon>Ascomycota</taxon>
        <taxon>Pezizomycotina</taxon>
        <taxon>Dothideomycetes</taxon>
        <taxon>Dothideomycetidae</taxon>
        <taxon>Myriangiales</taxon>
        <taxon>Elsinoaceae</taxon>
        <taxon>Elsinoe</taxon>
    </lineage>
</organism>
<protein>
    <submittedName>
        <fullName evidence="1">Uncharacterized protein</fullName>
    </submittedName>
</protein>
<reference evidence="2" key="1">
    <citation type="journal article" date="2020" name="Stud. Mycol.">
        <title>101 Dothideomycetes genomes: A test case for predicting lifestyles and emergence of pathogens.</title>
        <authorList>
            <person name="Haridas S."/>
            <person name="Albert R."/>
            <person name="Binder M."/>
            <person name="Bloem J."/>
            <person name="LaButti K."/>
            <person name="Salamov A."/>
            <person name="Andreopoulos B."/>
            <person name="Baker S."/>
            <person name="Barry K."/>
            <person name="Bills G."/>
            <person name="Bluhm B."/>
            <person name="Cannon C."/>
            <person name="Castanera R."/>
            <person name="Culley D."/>
            <person name="Daum C."/>
            <person name="Ezra D."/>
            <person name="Gonzalez J."/>
            <person name="Henrissat B."/>
            <person name="Kuo A."/>
            <person name="Liang C."/>
            <person name="Lipzen A."/>
            <person name="Lutzoni F."/>
            <person name="Magnuson J."/>
            <person name="Mondo S."/>
            <person name="Nolan M."/>
            <person name="Ohm R."/>
            <person name="Pangilinan J."/>
            <person name="Park H.-J."/>
            <person name="Ramirez L."/>
            <person name="Alfaro M."/>
            <person name="Sun H."/>
            <person name="Tritt A."/>
            <person name="Yoshinaga Y."/>
            <person name="Zwiers L.-H."/>
            <person name="Turgeon B."/>
            <person name="Goodwin S."/>
            <person name="Spatafora J."/>
            <person name="Crous P."/>
            <person name="Grigoriev I."/>
        </authorList>
    </citation>
    <scope>NUCLEOTIDE SEQUENCE [LARGE SCALE GENOMIC DNA]</scope>
    <source>
        <strain evidence="2">CECT 20119</strain>
    </source>
</reference>
<evidence type="ECO:0000313" key="2">
    <source>
        <dbReference type="Proteomes" id="UP000799538"/>
    </source>
</evidence>
<sequence length="95" mass="10805">MCRTVKGMMSVVGDISELLHICLEALYHRVISPIRSLQSPNSRTGDMPQSRVLSSHHCDSCISYRCKTRPLLCAPLPVPLRLTRWWLVWPVGSLF</sequence>
<keyword evidence="2" id="KW-1185">Reference proteome</keyword>
<name>A0A6A6GCZ7_9PEZI</name>
<proteinExistence type="predicted"/>
<dbReference type="Proteomes" id="UP000799538">
    <property type="component" value="Unassembled WGS sequence"/>
</dbReference>